<feature type="transmembrane region" description="Helical" evidence="6">
    <location>
        <begin position="220"/>
        <end position="238"/>
    </location>
</feature>
<proteinExistence type="predicted"/>
<feature type="transmembrane region" description="Helical" evidence="6">
    <location>
        <begin position="272"/>
        <end position="288"/>
    </location>
</feature>
<dbReference type="PANTHER" id="PTHR32322">
    <property type="entry name" value="INNER MEMBRANE TRANSPORTER"/>
    <property type="match status" value="1"/>
</dbReference>
<dbReference type="OrthoDB" id="8688375at2"/>
<dbReference type="PANTHER" id="PTHR32322:SF18">
    <property type="entry name" value="S-ADENOSYLMETHIONINE_S-ADENOSYLHOMOCYSTEINE TRANSPORTER"/>
    <property type="match status" value="1"/>
</dbReference>
<feature type="domain" description="EamA" evidence="7">
    <location>
        <begin position="11"/>
        <end position="140"/>
    </location>
</feature>
<dbReference type="SUPFAM" id="SSF103481">
    <property type="entry name" value="Multidrug resistance efflux transporter EmrE"/>
    <property type="match status" value="2"/>
</dbReference>
<sequence>MTAPLGLWAVLVAMGVGWGLTIPLAKIAVSTGHMPMGLIFWQLVVVTLFLGTITMLRGKALVFRRRHLKLLIMVALCGAVLPDIFYYLSAIYLPGGIMSIAATTTVMFSLPIAILLGNERFEMRRFFGLIFGFIGVLLLVAPDASLPEGTAAFWVLIALCGPALYATEGNLVMKWGTQDLDPLQVVVGASAVGLVIAAPAAWVSGQWVNPFAAFGRAETALATGAALHALVYATYVWLVGRAGSVFAAQSAYVVTGFGVLSSMVMLSESYSLWVWAAMGVMMLGMALVQPRPRIALAPDEGIGDTTQTLERGAR</sequence>
<dbReference type="AlphaFoldDB" id="A0A6I6ILE1"/>
<feature type="transmembrane region" description="Helical" evidence="6">
    <location>
        <begin position="151"/>
        <end position="173"/>
    </location>
</feature>
<dbReference type="InterPro" id="IPR050638">
    <property type="entry name" value="AA-Vitamin_Transporters"/>
</dbReference>
<keyword evidence="4 6" id="KW-1133">Transmembrane helix</keyword>
<evidence type="ECO:0000256" key="5">
    <source>
        <dbReference type="ARBA" id="ARBA00023136"/>
    </source>
</evidence>
<feature type="transmembrane region" description="Helical" evidence="6">
    <location>
        <begin position="126"/>
        <end position="145"/>
    </location>
</feature>
<name>A0A6I6ILE1_9RHOB</name>
<protein>
    <submittedName>
        <fullName evidence="8">DMT family transporter</fullName>
    </submittedName>
</protein>
<feature type="transmembrane region" description="Helical" evidence="6">
    <location>
        <begin position="185"/>
        <end position="208"/>
    </location>
</feature>
<gene>
    <name evidence="8" type="ORF">EI983_06155</name>
</gene>
<evidence type="ECO:0000256" key="2">
    <source>
        <dbReference type="ARBA" id="ARBA00022475"/>
    </source>
</evidence>
<evidence type="ECO:0000256" key="6">
    <source>
        <dbReference type="SAM" id="Phobius"/>
    </source>
</evidence>
<comment type="subcellular location">
    <subcellularLocation>
        <location evidence="1">Cell membrane</location>
        <topology evidence="1">Multi-pass membrane protein</topology>
    </subcellularLocation>
</comment>
<dbReference type="InterPro" id="IPR000620">
    <property type="entry name" value="EamA_dom"/>
</dbReference>
<dbReference type="Proteomes" id="UP000428330">
    <property type="component" value="Chromosome"/>
</dbReference>
<dbReference type="InterPro" id="IPR037185">
    <property type="entry name" value="EmrE-like"/>
</dbReference>
<dbReference type="EMBL" id="CP034348">
    <property type="protein sequence ID" value="QGX97880.1"/>
    <property type="molecule type" value="Genomic_DNA"/>
</dbReference>
<feature type="transmembrane region" description="Helical" evidence="6">
    <location>
        <begin position="245"/>
        <end position="266"/>
    </location>
</feature>
<keyword evidence="5 6" id="KW-0472">Membrane</keyword>
<dbReference type="RefSeq" id="WP_157706515.1">
    <property type="nucleotide sequence ID" value="NZ_CP034348.1"/>
</dbReference>
<reference evidence="9" key="1">
    <citation type="submission" date="2018-12" db="EMBL/GenBank/DDBJ databases">
        <title>Complete genome sequence of Roseovarius sp. MME-070.</title>
        <authorList>
            <person name="Nam Y.-D."/>
            <person name="Kang J."/>
            <person name="Chung W.-H."/>
            <person name="Park Y.S."/>
        </authorList>
    </citation>
    <scope>NUCLEOTIDE SEQUENCE [LARGE SCALE GENOMIC DNA]</scope>
    <source>
        <strain evidence="9">MME-070</strain>
    </source>
</reference>
<feature type="transmembrane region" description="Helical" evidence="6">
    <location>
        <begin position="68"/>
        <end position="89"/>
    </location>
</feature>
<organism evidence="8 9">
    <name type="scientific">Roseovarius faecimaris</name>
    <dbReference type="NCBI Taxonomy" id="2494550"/>
    <lineage>
        <taxon>Bacteria</taxon>
        <taxon>Pseudomonadati</taxon>
        <taxon>Pseudomonadota</taxon>
        <taxon>Alphaproteobacteria</taxon>
        <taxon>Rhodobacterales</taxon>
        <taxon>Roseobacteraceae</taxon>
        <taxon>Roseovarius</taxon>
    </lineage>
</organism>
<evidence type="ECO:0000256" key="3">
    <source>
        <dbReference type="ARBA" id="ARBA00022692"/>
    </source>
</evidence>
<accession>A0A6I6ILE1</accession>
<feature type="transmembrane region" description="Helical" evidence="6">
    <location>
        <begin position="95"/>
        <end position="114"/>
    </location>
</feature>
<dbReference type="Pfam" id="PF00892">
    <property type="entry name" value="EamA"/>
    <property type="match status" value="1"/>
</dbReference>
<dbReference type="GO" id="GO:0005886">
    <property type="term" value="C:plasma membrane"/>
    <property type="evidence" value="ECO:0007669"/>
    <property type="project" value="UniProtKB-SubCell"/>
</dbReference>
<evidence type="ECO:0000313" key="8">
    <source>
        <dbReference type="EMBL" id="QGX97880.1"/>
    </source>
</evidence>
<keyword evidence="3 6" id="KW-0812">Transmembrane</keyword>
<evidence type="ECO:0000256" key="1">
    <source>
        <dbReference type="ARBA" id="ARBA00004651"/>
    </source>
</evidence>
<evidence type="ECO:0000259" key="7">
    <source>
        <dbReference type="Pfam" id="PF00892"/>
    </source>
</evidence>
<keyword evidence="2" id="KW-1003">Cell membrane</keyword>
<dbReference type="KEGG" id="rom:EI983_06155"/>
<evidence type="ECO:0000313" key="9">
    <source>
        <dbReference type="Proteomes" id="UP000428330"/>
    </source>
</evidence>
<keyword evidence="9" id="KW-1185">Reference proteome</keyword>
<feature type="transmembrane region" description="Helical" evidence="6">
    <location>
        <begin position="35"/>
        <end position="56"/>
    </location>
</feature>
<evidence type="ECO:0000256" key="4">
    <source>
        <dbReference type="ARBA" id="ARBA00022989"/>
    </source>
</evidence>